<feature type="region of interest" description="Disordered" evidence="2">
    <location>
        <begin position="1"/>
        <end position="49"/>
    </location>
</feature>
<dbReference type="EMBL" id="NHYE01004515">
    <property type="protein sequence ID" value="PPQ84189.1"/>
    <property type="molecule type" value="Genomic_DNA"/>
</dbReference>
<dbReference type="AlphaFoldDB" id="A0A409X0G1"/>
<feature type="coiled-coil region" evidence="1">
    <location>
        <begin position="889"/>
        <end position="916"/>
    </location>
</feature>
<comment type="caution">
    <text evidence="3">The sequence shown here is derived from an EMBL/GenBank/DDBJ whole genome shotgun (WGS) entry which is preliminary data.</text>
</comment>
<reference evidence="3 4" key="1">
    <citation type="journal article" date="2018" name="Evol. Lett.">
        <title>Horizontal gene cluster transfer increased hallucinogenic mushroom diversity.</title>
        <authorList>
            <person name="Reynolds H.T."/>
            <person name="Vijayakumar V."/>
            <person name="Gluck-Thaler E."/>
            <person name="Korotkin H.B."/>
            <person name="Matheny P.B."/>
            <person name="Slot J.C."/>
        </authorList>
    </citation>
    <scope>NUCLEOTIDE SEQUENCE [LARGE SCALE GENOMIC DNA]</scope>
    <source>
        <strain evidence="3 4">SRW20</strain>
    </source>
</reference>
<dbReference type="InParanoid" id="A0A409X0G1"/>
<proteinExistence type="predicted"/>
<gene>
    <name evidence="3" type="ORF">CVT26_012756</name>
</gene>
<protein>
    <submittedName>
        <fullName evidence="3">Uncharacterized protein</fullName>
    </submittedName>
</protein>
<organism evidence="3 4">
    <name type="scientific">Gymnopilus dilepis</name>
    <dbReference type="NCBI Taxonomy" id="231916"/>
    <lineage>
        <taxon>Eukaryota</taxon>
        <taxon>Fungi</taxon>
        <taxon>Dikarya</taxon>
        <taxon>Basidiomycota</taxon>
        <taxon>Agaricomycotina</taxon>
        <taxon>Agaricomycetes</taxon>
        <taxon>Agaricomycetidae</taxon>
        <taxon>Agaricales</taxon>
        <taxon>Agaricineae</taxon>
        <taxon>Hymenogastraceae</taxon>
        <taxon>Gymnopilus</taxon>
    </lineage>
</organism>
<evidence type="ECO:0000256" key="2">
    <source>
        <dbReference type="SAM" id="MobiDB-lite"/>
    </source>
</evidence>
<dbReference type="Proteomes" id="UP000284706">
    <property type="component" value="Unassembled WGS sequence"/>
</dbReference>
<feature type="compositionally biased region" description="Low complexity" evidence="2">
    <location>
        <begin position="17"/>
        <end position="26"/>
    </location>
</feature>
<keyword evidence="4" id="KW-1185">Reference proteome</keyword>
<dbReference type="STRING" id="231916.A0A409X0G1"/>
<dbReference type="OrthoDB" id="3043234at2759"/>
<evidence type="ECO:0000256" key="1">
    <source>
        <dbReference type="SAM" id="Coils"/>
    </source>
</evidence>
<accession>A0A409X0G1</accession>
<name>A0A409X0G1_9AGAR</name>
<evidence type="ECO:0000313" key="3">
    <source>
        <dbReference type="EMBL" id="PPQ84189.1"/>
    </source>
</evidence>
<evidence type="ECO:0000313" key="4">
    <source>
        <dbReference type="Proteomes" id="UP000284706"/>
    </source>
</evidence>
<keyword evidence="1" id="KW-0175">Coiled coil</keyword>
<feature type="compositionally biased region" description="Basic residues" evidence="2">
    <location>
        <begin position="1"/>
        <end position="10"/>
    </location>
</feature>
<sequence length="980" mass="109332">MSSKRSKAQKAHISQLAASIKSAKAAADVHPKDSPSTLSAKPKTRKQAHEATLNGRIQELETELTESRALANQLTERLAVSSSEVATARTEIGRLEAHILGASIELGTTGERLLALEISVASLTVNLKKANKRAKRLAREKADAQRRHTIRTGRLELEKNELVQDLSRELVEANLKAERLASVTAELETTLTEEKAVTAGLRKKNHTVDMRNRRARSSLSYYRRRLSTLATWKAAQKGTYTPEARRLFRALSKAGCAGDRVCDAIKACARAFGIAVLRLPSRRTVHRARDEGGMFADVQTGREISQCEGFGASSDGTTNRKITFESNHITLQCPTYTPGVDDSDRSTWTSQTRFVKVEPAIDHKAQTQFEGTKKLAEQIASAYSNSPLAERDGAKMEADDWFRKQEFQNMDHASDGKKKLNLCAEYKKDVIAGDLGREALKALETGEFVKSLAALTKDDVEKAYRQAKFEVENESDLDRATVTKLIEKIVGQTVLDSMSDHDREVLLAITFAGCCAHKDMNAFKYGTTKLERGWEERNKTPPVLLANKANAATIRLGNADSAAVQQAIDSSSRGGVKLVSLAAALFNHSDDKRGYQEMHRVFMKDEKLAFHGIKDESRFPDANNTRFNSHTKGACELITYLDSYFRLIESCRDSKASPGFNHVEATLYKGLQDISTITELAAESLYGISVSWLYMAMVRGKKGEVRNLLDQDLIDLHRRLPDFCDAIAANPDLLLEESISDFSNVTLDGKPWSHPNTVLAIRVLKDELPDLKGAISDMFSGAAEGWRQFTQEFAPGGALDSLTPEQRARIFIPATNDANEGALGSWRVWLRYHPSSTAAGFSNKIRLERNNTESFIEKHCNEADHKYVMRTVRARGASGENSRFHQELLEAQRERIRAYRQKQQDAETKKQREKERLIAVGIVMDVAKIMKMKASELDDQLKIHSKILNDETLSRTRQKDIRLKADKLTALLAAVERNRP</sequence>
<feature type="coiled-coil region" evidence="1">
    <location>
        <begin position="120"/>
        <end position="183"/>
    </location>
</feature>